<evidence type="ECO:0000256" key="2">
    <source>
        <dbReference type="ARBA" id="ARBA00022475"/>
    </source>
</evidence>
<dbReference type="Pfam" id="PF03279">
    <property type="entry name" value="Lip_A_acyltrans"/>
    <property type="match status" value="1"/>
</dbReference>
<dbReference type="RefSeq" id="WP_215759730.1">
    <property type="nucleotide sequence ID" value="NZ_JAHKBE010000018.1"/>
</dbReference>
<proteinExistence type="predicted"/>
<evidence type="ECO:0000256" key="7">
    <source>
        <dbReference type="SAM" id="Phobius"/>
    </source>
</evidence>
<accession>A0ABV1FQL0</accession>
<keyword evidence="4" id="KW-0808">Transferase</keyword>
<evidence type="ECO:0000313" key="8">
    <source>
        <dbReference type="EMBL" id="MEQ2486649.1"/>
    </source>
</evidence>
<keyword evidence="2" id="KW-1003">Cell membrane</keyword>
<evidence type="ECO:0000256" key="3">
    <source>
        <dbReference type="ARBA" id="ARBA00022519"/>
    </source>
</evidence>
<keyword evidence="5 7" id="KW-0472">Membrane</keyword>
<organism evidence="8 9">
    <name type="scientific">Hallella faecis</name>
    <dbReference type="NCBI Taxonomy" id="2841596"/>
    <lineage>
        <taxon>Bacteria</taxon>
        <taxon>Pseudomonadati</taxon>
        <taxon>Bacteroidota</taxon>
        <taxon>Bacteroidia</taxon>
        <taxon>Bacteroidales</taxon>
        <taxon>Prevotellaceae</taxon>
        <taxon>Hallella</taxon>
    </lineage>
</organism>
<keyword evidence="7" id="KW-1133">Transmembrane helix</keyword>
<dbReference type="InterPro" id="IPR004960">
    <property type="entry name" value="LipA_acyltrans"/>
</dbReference>
<keyword evidence="7" id="KW-0812">Transmembrane</keyword>
<keyword evidence="6 8" id="KW-0012">Acyltransferase</keyword>
<dbReference type="GO" id="GO:0016746">
    <property type="term" value="F:acyltransferase activity"/>
    <property type="evidence" value="ECO:0007669"/>
    <property type="project" value="UniProtKB-KW"/>
</dbReference>
<protein>
    <submittedName>
        <fullName evidence="8">Lysophospholipid acyltransferase family protein</fullName>
    </submittedName>
</protein>
<evidence type="ECO:0000256" key="1">
    <source>
        <dbReference type="ARBA" id="ARBA00004533"/>
    </source>
</evidence>
<keyword evidence="3" id="KW-0997">Cell inner membrane</keyword>
<evidence type="ECO:0000256" key="6">
    <source>
        <dbReference type="ARBA" id="ARBA00023315"/>
    </source>
</evidence>
<gene>
    <name evidence="8" type="ORF">AAAT34_06225</name>
</gene>
<feature type="transmembrane region" description="Helical" evidence="7">
    <location>
        <begin position="15"/>
        <end position="35"/>
    </location>
</feature>
<dbReference type="Proteomes" id="UP001487296">
    <property type="component" value="Unassembled WGS sequence"/>
</dbReference>
<name>A0ABV1FQL0_9BACT</name>
<comment type="caution">
    <text evidence="8">The sequence shown here is derived from an EMBL/GenBank/DDBJ whole genome shotgun (WGS) entry which is preliminary data.</text>
</comment>
<dbReference type="EMBL" id="JBBNFP010000018">
    <property type="protein sequence ID" value="MEQ2486649.1"/>
    <property type="molecule type" value="Genomic_DNA"/>
</dbReference>
<evidence type="ECO:0000256" key="5">
    <source>
        <dbReference type="ARBA" id="ARBA00023136"/>
    </source>
</evidence>
<evidence type="ECO:0000256" key="4">
    <source>
        <dbReference type="ARBA" id="ARBA00022679"/>
    </source>
</evidence>
<evidence type="ECO:0000313" key="9">
    <source>
        <dbReference type="Proteomes" id="UP001487296"/>
    </source>
</evidence>
<keyword evidence="9" id="KW-1185">Reference proteome</keyword>
<sequence>MSKFVICLFRLVSHLPFWMFFILSDLEYLLAYHVLRYRRTIVRRNLTSSFPEKSLKEIVAIEKGFYHWFCDYFFETLKMLTMSQEEMLRHIEYHGVEAVEDCFDRGQDCAAILGHYGNWEYLSATPLALKRHPDAPVGLIYHPLYNKTFDQLFIDIRQSKKGVCIPKQQILRFLVTYRREKRNSLFGYIADQGPKWENIHLWLPFLGHETPVFTGAERIMRKMHNAVFYIDMERLARGRYRCTFKPISDDAANEEPFAITRRFFALLELSIRRDPQCYLWTHNRWKRTREEFERRFEIKDGKVVPRKTTTPA</sequence>
<reference evidence="8 9" key="1">
    <citation type="submission" date="2024-04" db="EMBL/GenBank/DDBJ databases">
        <title>Human intestinal bacterial collection.</title>
        <authorList>
            <person name="Pauvert C."/>
            <person name="Hitch T.C.A."/>
            <person name="Clavel T."/>
        </authorList>
    </citation>
    <scope>NUCLEOTIDE SEQUENCE [LARGE SCALE GENOMIC DNA]</scope>
    <source>
        <strain evidence="8 9">CLA-AA-H145</strain>
    </source>
</reference>
<dbReference type="PANTHER" id="PTHR30606:SF10">
    <property type="entry name" value="PHOSPHATIDYLINOSITOL MANNOSIDE ACYLTRANSFERASE"/>
    <property type="match status" value="1"/>
</dbReference>
<comment type="subcellular location">
    <subcellularLocation>
        <location evidence="1">Cell inner membrane</location>
    </subcellularLocation>
</comment>
<dbReference type="PANTHER" id="PTHR30606">
    <property type="entry name" value="LIPID A BIOSYNTHESIS LAUROYL ACYLTRANSFERASE"/>
    <property type="match status" value="1"/>
</dbReference>
<dbReference type="CDD" id="cd07984">
    <property type="entry name" value="LPLAT_LABLAT-like"/>
    <property type="match status" value="1"/>
</dbReference>